<dbReference type="Pfam" id="PF11705">
    <property type="entry name" value="RNA_pol_3_Rpc31"/>
    <property type="match status" value="1"/>
</dbReference>
<dbReference type="InterPro" id="IPR024661">
    <property type="entry name" value="RNA_pol_III_Rpc31"/>
</dbReference>
<dbReference type="PANTHER" id="PTHR15367:SF2">
    <property type="entry name" value="DNA-DIRECTED RNA POLYMERASE III SUBUNIT"/>
    <property type="match status" value="1"/>
</dbReference>
<dbReference type="GO" id="GO:0005666">
    <property type="term" value="C:RNA polymerase III complex"/>
    <property type="evidence" value="ECO:0007669"/>
    <property type="project" value="UniProtKB-UniRule"/>
</dbReference>
<sequence>MAPGGRGGRGGGRGGGAFGARGTVSIGGVELNWDLSGLDIQKGPAERFPDAPPPQAPPPTADESATVQHYLAVRDRIHEGPFYTILNDGMKNGMKRKANQPAPTEASLFNPFADNQTYTSKYLKVRRRIPKLDTRPYVVDLFPPELRSLLDNTPKDAYGNVTGDGPVKKRKLLSVSKVTAVTRIDRYLKEENQRARQDPDAEEVDEDAEDEDEEEEDDEKPDAVGEEDDFSAASSDSEESGDDYNAEQYFDNGDEDDVDDADPYENTYE</sequence>
<comment type="subunit">
    <text evidence="4">Component of the RNA polymerase III (Pol III) complex.</text>
</comment>
<proteinExistence type="inferred from homology"/>
<feature type="compositionally biased region" description="Acidic residues" evidence="5">
    <location>
        <begin position="252"/>
        <end position="269"/>
    </location>
</feature>
<dbReference type="PANTHER" id="PTHR15367">
    <property type="entry name" value="DNA-DIRECTED RNA POLYMERASE III"/>
    <property type="match status" value="1"/>
</dbReference>
<accession>A0A6G1KK63</accession>
<evidence type="ECO:0000313" key="6">
    <source>
        <dbReference type="EMBL" id="KAF2712781.1"/>
    </source>
</evidence>
<name>A0A6G1KK63_9PLEO</name>
<dbReference type="Proteomes" id="UP000799428">
    <property type="component" value="Unassembled WGS sequence"/>
</dbReference>
<evidence type="ECO:0000256" key="5">
    <source>
        <dbReference type="SAM" id="MobiDB-lite"/>
    </source>
</evidence>
<evidence type="ECO:0000256" key="3">
    <source>
        <dbReference type="ARBA" id="ARBA00023242"/>
    </source>
</evidence>
<feature type="compositionally biased region" description="Basic and acidic residues" evidence="5">
    <location>
        <begin position="187"/>
        <end position="199"/>
    </location>
</feature>
<evidence type="ECO:0000313" key="7">
    <source>
        <dbReference type="Proteomes" id="UP000799428"/>
    </source>
</evidence>
<organism evidence="6 7">
    <name type="scientific">Pleomassaria siparia CBS 279.74</name>
    <dbReference type="NCBI Taxonomy" id="1314801"/>
    <lineage>
        <taxon>Eukaryota</taxon>
        <taxon>Fungi</taxon>
        <taxon>Dikarya</taxon>
        <taxon>Ascomycota</taxon>
        <taxon>Pezizomycotina</taxon>
        <taxon>Dothideomycetes</taxon>
        <taxon>Pleosporomycetidae</taxon>
        <taxon>Pleosporales</taxon>
        <taxon>Pleomassariaceae</taxon>
        <taxon>Pleomassaria</taxon>
    </lineage>
</organism>
<gene>
    <name evidence="6" type="ORF">K504DRAFT_489133</name>
</gene>
<feature type="compositionally biased region" description="Acidic residues" evidence="5">
    <location>
        <begin position="200"/>
        <end position="245"/>
    </location>
</feature>
<feature type="region of interest" description="Disordered" evidence="5">
    <location>
        <begin position="40"/>
        <end position="64"/>
    </location>
</feature>
<evidence type="ECO:0000256" key="4">
    <source>
        <dbReference type="PIRNR" id="PIRNR000777"/>
    </source>
</evidence>
<feature type="compositionally biased region" description="Pro residues" evidence="5">
    <location>
        <begin position="50"/>
        <end position="60"/>
    </location>
</feature>
<reference evidence="6" key="1">
    <citation type="journal article" date="2020" name="Stud. Mycol.">
        <title>101 Dothideomycetes genomes: a test case for predicting lifestyles and emergence of pathogens.</title>
        <authorList>
            <person name="Haridas S."/>
            <person name="Albert R."/>
            <person name="Binder M."/>
            <person name="Bloem J."/>
            <person name="Labutti K."/>
            <person name="Salamov A."/>
            <person name="Andreopoulos B."/>
            <person name="Baker S."/>
            <person name="Barry K."/>
            <person name="Bills G."/>
            <person name="Bluhm B."/>
            <person name="Cannon C."/>
            <person name="Castanera R."/>
            <person name="Culley D."/>
            <person name="Daum C."/>
            <person name="Ezra D."/>
            <person name="Gonzalez J."/>
            <person name="Henrissat B."/>
            <person name="Kuo A."/>
            <person name="Liang C."/>
            <person name="Lipzen A."/>
            <person name="Lutzoni F."/>
            <person name="Magnuson J."/>
            <person name="Mondo S."/>
            <person name="Nolan M."/>
            <person name="Ohm R."/>
            <person name="Pangilinan J."/>
            <person name="Park H.-J."/>
            <person name="Ramirez L."/>
            <person name="Alfaro M."/>
            <person name="Sun H."/>
            <person name="Tritt A."/>
            <person name="Yoshinaga Y."/>
            <person name="Zwiers L.-H."/>
            <person name="Turgeon B."/>
            <person name="Goodwin S."/>
            <person name="Spatafora J."/>
            <person name="Crous P."/>
            <person name="Grigoriev I."/>
        </authorList>
    </citation>
    <scope>NUCLEOTIDE SEQUENCE</scope>
    <source>
        <strain evidence="6">CBS 279.74</strain>
    </source>
</reference>
<feature type="region of interest" description="Disordered" evidence="5">
    <location>
        <begin position="187"/>
        <end position="269"/>
    </location>
</feature>
<protein>
    <recommendedName>
        <fullName evidence="4">DNA-directed RNA polymerase III subunit</fullName>
    </recommendedName>
</protein>
<comment type="similarity">
    <text evidence="2 4">Belongs to the eukaryotic RPC7 RNA polymerase subunit family.</text>
</comment>
<feature type="compositionally biased region" description="Gly residues" evidence="5">
    <location>
        <begin position="1"/>
        <end position="19"/>
    </location>
</feature>
<dbReference type="EMBL" id="MU005766">
    <property type="protein sequence ID" value="KAF2712781.1"/>
    <property type="molecule type" value="Genomic_DNA"/>
</dbReference>
<dbReference type="AlphaFoldDB" id="A0A6G1KK63"/>
<comment type="function">
    <text evidence="4">DNA-dependent RNA polymerase catalyzes the transcription of DNA into RNA using the four ribonucleoside triphosphates as substrates. Specific peripheric component of RNA polymerase III which synthesizes small RNAs, such as 5S rRNA and tRNAs.</text>
</comment>
<keyword evidence="3 4" id="KW-0539">Nucleus</keyword>
<dbReference type="PIRSF" id="PIRSF000777">
    <property type="entry name" value="RNA_polIII_C31"/>
    <property type="match status" value="1"/>
</dbReference>
<evidence type="ECO:0000256" key="2">
    <source>
        <dbReference type="ARBA" id="ARBA00008352"/>
    </source>
</evidence>
<dbReference type="OrthoDB" id="5377312at2759"/>
<evidence type="ECO:0000256" key="1">
    <source>
        <dbReference type="ARBA" id="ARBA00004123"/>
    </source>
</evidence>
<feature type="region of interest" description="Disordered" evidence="5">
    <location>
        <begin position="1"/>
        <end position="21"/>
    </location>
</feature>
<dbReference type="GO" id="GO:0006383">
    <property type="term" value="P:transcription by RNA polymerase III"/>
    <property type="evidence" value="ECO:0007669"/>
    <property type="project" value="UniProtKB-UniRule"/>
</dbReference>
<keyword evidence="7" id="KW-1185">Reference proteome</keyword>
<comment type="subcellular location">
    <subcellularLocation>
        <location evidence="1 4">Nucleus</location>
    </subcellularLocation>
</comment>